<dbReference type="SMART" id="SM00020">
    <property type="entry name" value="Tryp_SPc"/>
    <property type="match status" value="1"/>
</dbReference>
<organism evidence="7 8">
    <name type="scientific">Rotaria socialis</name>
    <dbReference type="NCBI Taxonomy" id="392032"/>
    <lineage>
        <taxon>Eukaryota</taxon>
        <taxon>Metazoa</taxon>
        <taxon>Spiralia</taxon>
        <taxon>Gnathifera</taxon>
        <taxon>Rotifera</taxon>
        <taxon>Eurotatoria</taxon>
        <taxon>Bdelloidea</taxon>
        <taxon>Philodinida</taxon>
        <taxon>Philodinidae</taxon>
        <taxon>Rotaria</taxon>
    </lineage>
</organism>
<keyword evidence="2" id="KW-0964">Secreted</keyword>
<gene>
    <name evidence="7" type="ORF">GRG538_LOCUS19997</name>
</gene>
<evidence type="ECO:0000256" key="1">
    <source>
        <dbReference type="ARBA" id="ARBA00004613"/>
    </source>
</evidence>
<evidence type="ECO:0000259" key="6">
    <source>
        <dbReference type="PROSITE" id="PS50240"/>
    </source>
</evidence>
<keyword evidence="3" id="KW-0732">Signal</keyword>
<dbReference type="GO" id="GO:0004252">
    <property type="term" value="F:serine-type endopeptidase activity"/>
    <property type="evidence" value="ECO:0007669"/>
    <property type="project" value="InterPro"/>
</dbReference>
<keyword evidence="4" id="KW-1015">Disulfide bond</keyword>
<dbReference type="SUPFAM" id="SSF50494">
    <property type="entry name" value="Trypsin-like serine proteases"/>
    <property type="match status" value="2"/>
</dbReference>
<dbReference type="GO" id="GO:0006508">
    <property type="term" value="P:proteolysis"/>
    <property type="evidence" value="ECO:0007669"/>
    <property type="project" value="InterPro"/>
</dbReference>
<comment type="subcellular location">
    <subcellularLocation>
        <location evidence="1">Secreted</location>
    </subcellularLocation>
</comment>
<protein>
    <recommendedName>
        <fullName evidence="6">Peptidase S1 domain-containing protein</fullName>
    </recommendedName>
</protein>
<accession>A0A818JY15</accession>
<dbReference type="InterPro" id="IPR009003">
    <property type="entry name" value="Peptidase_S1_PA"/>
</dbReference>
<proteinExistence type="predicted"/>
<evidence type="ECO:0000256" key="4">
    <source>
        <dbReference type="ARBA" id="ARBA00023157"/>
    </source>
</evidence>
<dbReference type="PANTHER" id="PTHR24252:SF7">
    <property type="entry name" value="HYALIN"/>
    <property type="match status" value="1"/>
</dbReference>
<keyword evidence="5" id="KW-0325">Glycoprotein</keyword>
<dbReference type="EMBL" id="CAJNYT010003276">
    <property type="protein sequence ID" value="CAF3545969.1"/>
    <property type="molecule type" value="Genomic_DNA"/>
</dbReference>
<dbReference type="InterPro" id="IPR043504">
    <property type="entry name" value="Peptidase_S1_PA_chymotrypsin"/>
</dbReference>
<dbReference type="PANTHER" id="PTHR24252">
    <property type="entry name" value="ACROSIN-RELATED"/>
    <property type="match status" value="1"/>
</dbReference>
<dbReference type="AlphaFoldDB" id="A0A818JY15"/>
<dbReference type="Pfam" id="PF00089">
    <property type="entry name" value="Trypsin"/>
    <property type="match status" value="3"/>
</dbReference>
<dbReference type="FunFam" id="2.40.10.10:FF:000054">
    <property type="entry name" value="Complement C1r subcomponent"/>
    <property type="match status" value="1"/>
</dbReference>
<evidence type="ECO:0000256" key="2">
    <source>
        <dbReference type="ARBA" id="ARBA00022525"/>
    </source>
</evidence>
<dbReference type="Gene3D" id="2.40.10.10">
    <property type="entry name" value="Trypsin-like serine proteases"/>
    <property type="match status" value="4"/>
</dbReference>
<dbReference type="InterPro" id="IPR001254">
    <property type="entry name" value="Trypsin_dom"/>
</dbReference>
<feature type="domain" description="Peptidase S1" evidence="6">
    <location>
        <begin position="139"/>
        <end position="331"/>
    </location>
</feature>
<feature type="domain" description="Peptidase S1" evidence="6">
    <location>
        <begin position="55"/>
        <end position="135"/>
    </location>
</feature>
<dbReference type="CDD" id="cd00190">
    <property type="entry name" value="Tryp_SPc"/>
    <property type="match status" value="1"/>
</dbReference>
<dbReference type="FunFam" id="2.40.10.10:FF:000068">
    <property type="entry name" value="transmembrane protease serine 2"/>
    <property type="match status" value="1"/>
</dbReference>
<evidence type="ECO:0000256" key="5">
    <source>
        <dbReference type="ARBA" id="ARBA00023180"/>
    </source>
</evidence>
<dbReference type="Proteomes" id="UP000663872">
    <property type="component" value="Unassembled WGS sequence"/>
</dbReference>
<dbReference type="PROSITE" id="PS50240">
    <property type="entry name" value="TRYPSIN_DOM"/>
    <property type="match status" value="2"/>
</dbReference>
<sequence>MNYSGVYHTVSILANLEGVDMCEAENVNGEVLHHKRVALHQSIIQQVTVQAISSTSTDCQQSGLSKINLQFCAGATSGGRDTCQGDSGDPLMAFVNNTWVLAGLTSSGVGCARPGYSGIYTRVSDYIPFIEANVSFTGNVGGEVPADHAWGWMLSLRKSGSHACGACLLTSEYDITVAHCVKSVVNPPTVSIFAGTNYLYDTTSVTVQQKTITKIIMHPNYNDTTVTNDIVILKFASLKITSSFKLAFICLPKQNQDPFQTNPNLVAIGWRTTSQYNTCQGNSGSPLMTCVNNCWVLAGTTSVGIGCAQAGYPGISEQTSTYASFIQSTANISVINNVGQSNSSSNHANVLSNLMTMVSVGFSFLAFTFF</sequence>
<comment type="caution">
    <text evidence="7">The sequence shown here is derived from an EMBL/GenBank/DDBJ whole genome shotgun (WGS) entry which is preliminary data.</text>
</comment>
<name>A0A818JY15_9BILA</name>
<dbReference type="GO" id="GO:0005576">
    <property type="term" value="C:extracellular region"/>
    <property type="evidence" value="ECO:0007669"/>
    <property type="project" value="UniProtKB-SubCell"/>
</dbReference>
<evidence type="ECO:0000256" key="3">
    <source>
        <dbReference type="ARBA" id="ARBA00022729"/>
    </source>
</evidence>
<reference evidence="7" key="1">
    <citation type="submission" date="2021-02" db="EMBL/GenBank/DDBJ databases">
        <authorList>
            <person name="Nowell W R."/>
        </authorList>
    </citation>
    <scope>NUCLEOTIDE SEQUENCE</scope>
</reference>
<evidence type="ECO:0000313" key="7">
    <source>
        <dbReference type="EMBL" id="CAF3545969.1"/>
    </source>
</evidence>
<evidence type="ECO:0000313" key="8">
    <source>
        <dbReference type="Proteomes" id="UP000663872"/>
    </source>
</evidence>